<dbReference type="Proteomes" id="UP000274822">
    <property type="component" value="Unassembled WGS sequence"/>
</dbReference>
<comment type="caution">
    <text evidence="1">The sequence shown here is derived from an EMBL/GenBank/DDBJ whole genome shotgun (WGS) entry which is preliminary data.</text>
</comment>
<dbReference type="AlphaFoldDB" id="A0A433Q582"/>
<gene>
    <name evidence="1" type="ORF">BC938DRAFT_472874</name>
</gene>
<accession>A0A433Q582</accession>
<dbReference type="EMBL" id="RBNJ01014502">
    <property type="protein sequence ID" value="RUS24937.1"/>
    <property type="molecule type" value="Genomic_DNA"/>
</dbReference>
<evidence type="ECO:0008006" key="3">
    <source>
        <dbReference type="Google" id="ProtNLM"/>
    </source>
</evidence>
<evidence type="ECO:0000313" key="2">
    <source>
        <dbReference type="Proteomes" id="UP000274822"/>
    </source>
</evidence>
<organism evidence="1 2">
    <name type="scientific">Jimgerdemannia flammicorona</name>
    <dbReference type="NCBI Taxonomy" id="994334"/>
    <lineage>
        <taxon>Eukaryota</taxon>
        <taxon>Fungi</taxon>
        <taxon>Fungi incertae sedis</taxon>
        <taxon>Mucoromycota</taxon>
        <taxon>Mucoromycotina</taxon>
        <taxon>Endogonomycetes</taxon>
        <taxon>Endogonales</taxon>
        <taxon>Endogonaceae</taxon>
        <taxon>Jimgerdemannia</taxon>
    </lineage>
</organism>
<sequence>MNQKVVVVTGCTEGGIVLLVVVAERSRPRTCTGYHLAKEFAQNNCRVFATARRVEAIGDVEGW</sequence>
<keyword evidence="2" id="KW-1185">Reference proteome</keyword>
<name>A0A433Q582_9FUNG</name>
<reference evidence="1 2" key="1">
    <citation type="journal article" date="2018" name="New Phytol.">
        <title>Phylogenomics of Endogonaceae and evolution of mycorrhizas within Mucoromycota.</title>
        <authorList>
            <person name="Chang Y."/>
            <person name="Desiro A."/>
            <person name="Na H."/>
            <person name="Sandor L."/>
            <person name="Lipzen A."/>
            <person name="Clum A."/>
            <person name="Barry K."/>
            <person name="Grigoriev I.V."/>
            <person name="Martin F.M."/>
            <person name="Stajich J.E."/>
            <person name="Smith M.E."/>
            <person name="Bonito G."/>
            <person name="Spatafora J.W."/>
        </authorList>
    </citation>
    <scope>NUCLEOTIDE SEQUENCE [LARGE SCALE GENOMIC DNA]</scope>
    <source>
        <strain evidence="1 2">AD002</strain>
    </source>
</reference>
<protein>
    <recommendedName>
        <fullName evidence="3">NAD(P)-binding domain-containing protein</fullName>
    </recommendedName>
</protein>
<dbReference type="Gene3D" id="3.40.50.720">
    <property type="entry name" value="NAD(P)-binding Rossmann-like Domain"/>
    <property type="match status" value="1"/>
</dbReference>
<evidence type="ECO:0000313" key="1">
    <source>
        <dbReference type="EMBL" id="RUS24937.1"/>
    </source>
</evidence>
<proteinExistence type="predicted"/>